<dbReference type="EMBL" id="JAEPBG010000016">
    <property type="protein sequence ID" value="MBK4738030.1"/>
    <property type="molecule type" value="Genomic_DNA"/>
</dbReference>
<gene>
    <name evidence="1" type="ORF">JJB74_25690</name>
</gene>
<dbReference type="AlphaFoldDB" id="A0A934SWT6"/>
<organism evidence="1 2">
    <name type="scientific">Noviherbaspirillum pedocola</name>
    <dbReference type="NCBI Taxonomy" id="2801341"/>
    <lineage>
        <taxon>Bacteria</taxon>
        <taxon>Pseudomonadati</taxon>
        <taxon>Pseudomonadota</taxon>
        <taxon>Betaproteobacteria</taxon>
        <taxon>Burkholderiales</taxon>
        <taxon>Oxalobacteraceae</taxon>
        <taxon>Noviherbaspirillum</taxon>
    </lineage>
</organism>
<evidence type="ECO:0000313" key="2">
    <source>
        <dbReference type="Proteomes" id="UP000622890"/>
    </source>
</evidence>
<dbReference type="Proteomes" id="UP000622890">
    <property type="component" value="Unassembled WGS sequence"/>
</dbReference>
<proteinExistence type="predicted"/>
<protein>
    <submittedName>
        <fullName evidence="1">Uncharacterized protein</fullName>
    </submittedName>
</protein>
<comment type="caution">
    <text evidence="1">The sequence shown here is derived from an EMBL/GenBank/DDBJ whole genome shotgun (WGS) entry which is preliminary data.</text>
</comment>
<accession>A0A934SWT6</accession>
<keyword evidence="2" id="KW-1185">Reference proteome</keyword>
<evidence type="ECO:0000313" key="1">
    <source>
        <dbReference type="EMBL" id="MBK4738030.1"/>
    </source>
</evidence>
<sequence length="122" mass="14457">MTYDARLIPWLELADELEEFDRFMHTTGERYFPGGRSSRGVEFDAGTTAAKRMRKVAASRWMWSGCKRDQFEGIVEMELRTFRRWISESGGESWYEETEAGREMLARIANIERKFKQLMETR</sequence>
<reference evidence="1" key="1">
    <citation type="submission" date="2021-01" db="EMBL/GenBank/DDBJ databases">
        <title>Genome sequence of strain Noviherbaspirillum sp. DKR-6.</title>
        <authorList>
            <person name="Chaudhary D.K."/>
        </authorList>
    </citation>
    <scope>NUCLEOTIDE SEQUENCE</scope>
    <source>
        <strain evidence="1">DKR-6</strain>
    </source>
</reference>
<name>A0A934SWT6_9BURK</name>
<dbReference type="RefSeq" id="WP_200596898.1">
    <property type="nucleotide sequence ID" value="NZ_JAEPBG010000016.1"/>
</dbReference>